<evidence type="ECO:0000313" key="14">
    <source>
        <dbReference type="Proteomes" id="UP000501868"/>
    </source>
</evidence>
<evidence type="ECO:0000256" key="1">
    <source>
        <dbReference type="ARBA" id="ARBA00004651"/>
    </source>
</evidence>
<evidence type="ECO:0000256" key="2">
    <source>
        <dbReference type="ARBA" id="ARBA00008338"/>
    </source>
</evidence>
<keyword evidence="8 12" id="KW-0472">Membrane</keyword>
<name>A0A6H1NXZ6_PRIMG</name>
<comment type="subcellular location">
    <subcellularLocation>
        <location evidence="1">Cell membrane</location>
        <topology evidence="1">Multi-pass membrane protein</topology>
    </subcellularLocation>
</comment>
<evidence type="ECO:0000256" key="8">
    <source>
        <dbReference type="ARBA" id="ARBA00023136"/>
    </source>
</evidence>
<dbReference type="InterPro" id="IPR023838">
    <property type="entry name" value="T7SS_EsaA"/>
</dbReference>
<dbReference type="Gene3D" id="3.40.1710.10">
    <property type="entry name" value="abc type-2 transporter like domain"/>
    <property type="match status" value="1"/>
</dbReference>
<proteinExistence type="inferred from homology"/>
<feature type="transmembrane region" description="Helical" evidence="12">
    <location>
        <begin position="1074"/>
        <end position="1094"/>
    </location>
</feature>
<dbReference type="NCBIfam" id="TIGR03929">
    <property type="entry name" value="T7_esaA_Nterm"/>
    <property type="match status" value="1"/>
</dbReference>
<keyword evidence="7" id="KW-0843">Virulence</keyword>
<evidence type="ECO:0000256" key="11">
    <source>
        <dbReference type="SAM" id="MobiDB-lite"/>
    </source>
</evidence>
<dbReference type="EMBL" id="CP051128">
    <property type="protein sequence ID" value="QIZ06190.1"/>
    <property type="molecule type" value="Genomic_DNA"/>
</dbReference>
<evidence type="ECO:0000256" key="12">
    <source>
        <dbReference type="SAM" id="Phobius"/>
    </source>
</evidence>
<organism evidence="13 14">
    <name type="scientific">Priestia megaterium</name>
    <name type="common">Bacillus megaterium</name>
    <dbReference type="NCBI Taxonomy" id="1404"/>
    <lineage>
        <taxon>Bacteria</taxon>
        <taxon>Bacillati</taxon>
        <taxon>Bacillota</taxon>
        <taxon>Bacilli</taxon>
        <taxon>Bacillales</taxon>
        <taxon>Bacillaceae</taxon>
        <taxon>Priestia</taxon>
    </lineage>
</organism>
<feature type="transmembrane region" description="Helical" evidence="12">
    <location>
        <begin position="959"/>
        <end position="983"/>
    </location>
</feature>
<dbReference type="AlphaFoldDB" id="A0A6H1NXZ6"/>
<feature type="transmembrane region" description="Helical" evidence="12">
    <location>
        <begin position="1016"/>
        <end position="1032"/>
    </location>
</feature>
<comment type="similarity">
    <text evidence="2">Belongs to the EsaA family.</text>
</comment>
<dbReference type="InterPro" id="IPR051328">
    <property type="entry name" value="T7SS_ABC-Transporter"/>
</dbReference>
<evidence type="ECO:0000256" key="4">
    <source>
        <dbReference type="ARBA" id="ARBA00022475"/>
    </source>
</evidence>
<evidence type="ECO:0000256" key="10">
    <source>
        <dbReference type="SAM" id="Coils"/>
    </source>
</evidence>
<reference evidence="13 14" key="2">
    <citation type="submission" date="2020-04" db="EMBL/GenBank/DDBJ databases">
        <authorList>
            <person name="Fomenkov A."/>
            <person name="Anton B.P."/>
            <person name="Roberts R.J."/>
        </authorList>
    </citation>
    <scope>NUCLEOTIDE SEQUENCE [LARGE SCALE GENOMIC DNA]</scope>
    <source>
        <strain evidence="13 14">S2</strain>
    </source>
</reference>
<dbReference type="PANTHER" id="PTHR43077:SF10">
    <property type="entry name" value="TRANSPORT PERMEASE PROTEIN"/>
    <property type="match status" value="1"/>
</dbReference>
<protein>
    <recommendedName>
        <fullName evidence="3">Type VII secretion system accessory factor EsaA</fullName>
    </recommendedName>
</protein>
<keyword evidence="6 12" id="KW-1133">Transmembrane helix</keyword>
<evidence type="ECO:0000256" key="9">
    <source>
        <dbReference type="ARBA" id="ARBA00046722"/>
    </source>
</evidence>
<evidence type="ECO:0000256" key="6">
    <source>
        <dbReference type="ARBA" id="ARBA00022989"/>
    </source>
</evidence>
<feature type="coiled-coil region" evidence="10">
    <location>
        <begin position="709"/>
        <end position="768"/>
    </location>
</feature>
<dbReference type="GO" id="GO:0005886">
    <property type="term" value="C:plasma membrane"/>
    <property type="evidence" value="ECO:0007669"/>
    <property type="project" value="UniProtKB-SubCell"/>
</dbReference>
<evidence type="ECO:0000313" key="13">
    <source>
        <dbReference type="EMBL" id="QIZ06190.1"/>
    </source>
</evidence>
<comment type="subunit">
    <text evidence="9">Homodimer. Interacts with EssB.</text>
</comment>
<sequence>MKRVERGVLLFLVLILALSSGISYLALNQVSNSKANTDEQKMTVALVNEDQVASFNDKNYEFGAEFIKNIEKDDTHDWYVVSRGVAESGLARNVYNMMIVIPNDFTEKALSIDSKSPEQVVLNYKINASDNSNIKAKAEKTASAILGDFNRQIIDVYFASVIGNLHDAQDNIGTLVNKEQVYTNFYDQSIHRPISGYTAQFGAVESNTKISRESFTGLQDLLKGFETSLGEDVTASHTYQSSLVDFTKLKAANGLLTKGFSSQLNMLDREMNHGDVMQQLDYLTSANKAINDQFHQNGNQSATILTESAALQSYLKDTKDKMDQMNAELSDKLASDMEQLIADKLKNEIKHSSGQEQNVSLSHMFAAPDKNARDTLQKQIDLLPTLDSNDLDGLGLSDQTITQLKNVIAVTNKYNQEFGYTPNRDANGIPLSEKVKQVKSDLMTKGVTLTDTVNLQKNKKNGQEFTLSIPKEFEIERVLLSLPNSQEMDYTESFLPYQKIKLPSTDEGQFTVKVDVSLKNMDAILDVFQPITWSWELDQKDITDVDHPELPGTEEGTSAEIKKKTEQSVSSYESNQPITVEEMGKSPNDTTNEKTVENQELTQPSDNDDISIIERLQILNNHIAHQVMSPLTGDSTSVLINASSDTVSDFQKLLTLYNLYFGIGIDQFNRQDLVNDLNQTNLTDMADVDSLYYLFNKQDIVDVLASYIAEQITEEIREQTEDVKGKIDEYMLLVNNANQNAAQMSERIKETTAQAETLNTNLSETLKDLGAWREASLNLQTEQAKVLLNGDEEQQAVLSIGNEFNSLLAASQSLADQSKSNLTSADSVYQTFDAIDRQAKEIQASGTTLVQQAGNLSSNLTIKLAEDQNFADNFAGVLANSRIGERPNEDLLSFLSNPVQTKNAGVIAAGDTFTPYFVVLICFIVALFTAYVLSNHERKRLQEDTFAGEQTIVGKNIPLTIMTLSIGLVEGIVIGLLSAYLLQMSEGKFLQWIGLITLIMVTLLMVSAYLLRQLKMAGMFILLVILSLYLFLTEALGRHFDQFSAAATLRDYSPLQYIETLLMKFGSGAADTEWIIFGLVALTVVSIAGHLFVFNRSAKSEEVNHEGISEAL</sequence>
<keyword evidence="10" id="KW-0175">Coiled coil</keyword>
<evidence type="ECO:0000256" key="7">
    <source>
        <dbReference type="ARBA" id="ARBA00023026"/>
    </source>
</evidence>
<reference evidence="13 14" key="1">
    <citation type="submission" date="2020-04" db="EMBL/GenBank/DDBJ databases">
        <title>Genome-Wide Identification of 5-Methylcytosine Sites in Bacterial Genomes By High-Throughput Sequencing of MspJI Restriction Fragments.</title>
        <authorList>
            <person name="Wu V."/>
        </authorList>
    </citation>
    <scope>NUCLEOTIDE SEQUENCE [LARGE SCALE GENOMIC DNA]</scope>
    <source>
        <strain evidence="13 14">S2</strain>
    </source>
</reference>
<accession>A0A6H1NXZ6</accession>
<feature type="transmembrane region" description="Helical" evidence="12">
    <location>
        <begin position="913"/>
        <end position="933"/>
    </location>
</feature>
<evidence type="ECO:0000256" key="5">
    <source>
        <dbReference type="ARBA" id="ARBA00022692"/>
    </source>
</evidence>
<feature type="region of interest" description="Disordered" evidence="11">
    <location>
        <begin position="544"/>
        <end position="597"/>
    </location>
</feature>
<feature type="transmembrane region" description="Helical" evidence="12">
    <location>
        <begin position="989"/>
        <end position="1011"/>
    </location>
</feature>
<keyword evidence="4" id="KW-1003">Cell membrane</keyword>
<feature type="compositionally biased region" description="Polar residues" evidence="11">
    <location>
        <begin position="567"/>
        <end position="578"/>
    </location>
</feature>
<keyword evidence="5 12" id="KW-0812">Transmembrane</keyword>
<dbReference type="PANTHER" id="PTHR43077">
    <property type="entry name" value="TRANSPORT PERMEASE YVFS-RELATED"/>
    <property type="match status" value="1"/>
</dbReference>
<evidence type="ECO:0000256" key="3">
    <source>
        <dbReference type="ARBA" id="ARBA00020819"/>
    </source>
</evidence>
<dbReference type="Proteomes" id="UP000501868">
    <property type="component" value="Chromosome"/>
</dbReference>
<gene>
    <name evidence="13" type="primary">esaA</name>
    <name evidence="13" type="ORF">HFZ78_05175</name>
</gene>